<organism evidence="5 6">
    <name type="scientific">Photobacterium damselae subsp. damselae</name>
    <name type="common">Listonella damsela</name>
    <dbReference type="NCBI Taxonomy" id="85581"/>
    <lineage>
        <taxon>Bacteria</taxon>
        <taxon>Pseudomonadati</taxon>
        <taxon>Pseudomonadota</taxon>
        <taxon>Gammaproteobacteria</taxon>
        <taxon>Vibrionales</taxon>
        <taxon>Vibrionaceae</taxon>
        <taxon>Photobacterium</taxon>
    </lineage>
</organism>
<keyword evidence="1" id="KW-0328">Glycosyltransferase</keyword>
<evidence type="ECO:0000256" key="2">
    <source>
        <dbReference type="ARBA" id="ARBA00022679"/>
    </source>
</evidence>
<evidence type="ECO:0000313" key="6">
    <source>
        <dbReference type="Proteomes" id="UP000533429"/>
    </source>
</evidence>
<evidence type="ECO:0000256" key="1">
    <source>
        <dbReference type="ARBA" id="ARBA00022676"/>
    </source>
</evidence>
<gene>
    <name evidence="5" type="ORF">HWA77_17865</name>
</gene>
<dbReference type="SUPFAM" id="SSF53756">
    <property type="entry name" value="UDP-Glycosyltransferase/glycogen phosphorylase"/>
    <property type="match status" value="1"/>
</dbReference>
<dbReference type="GO" id="GO:1901135">
    <property type="term" value="P:carbohydrate derivative metabolic process"/>
    <property type="evidence" value="ECO:0007669"/>
    <property type="project" value="UniProtKB-ARBA"/>
</dbReference>
<feature type="domain" description="Glycosyl transferase family 1" evidence="3">
    <location>
        <begin position="178"/>
        <end position="320"/>
    </location>
</feature>
<comment type="caution">
    <text evidence="5">The sequence shown here is derived from an EMBL/GenBank/DDBJ whole genome shotgun (WGS) entry which is preliminary data.</text>
</comment>
<dbReference type="InterPro" id="IPR001296">
    <property type="entry name" value="Glyco_trans_1"/>
</dbReference>
<dbReference type="Pfam" id="PF13439">
    <property type="entry name" value="Glyco_transf_4"/>
    <property type="match status" value="1"/>
</dbReference>
<sequence length="361" mass="41415">MNILFFIGSLSLSGGTERVSTIIANQLSSKGYTVQFLSLSNGDNPFFKVNDEVKVDTLFYQKTCFKKNYHKVLTKLRKYVKENDVDILINVDSMLTLYSIPACIGLSVRNICWEHFNFYVDFDLKLRRYARQLAAFACDDIVTLTETDKEYWLENTKHRARITSISNPSPFELCEFRSRVKNKVVLAAGRLTNQKGFDLLLESWALVIKQRQDWTLRIIGSGEEGDVLKCKAETLGLNHRIQWISHVSNMYDQYQDADIYVMSSRFEGLPMVLLEAISTGLPLVSFDCKTGPREIIDPSCGWLAENGNTKILSEKLLEAFTIFDNDVTYAKFSQAAINKCSDNYYLEPIINKWMKLLDNEK</sequence>
<dbReference type="InterPro" id="IPR028098">
    <property type="entry name" value="Glyco_trans_4-like_N"/>
</dbReference>
<proteinExistence type="predicted"/>
<dbReference type="Pfam" id="PF00534">
    <property type="entry name" value="Glycos_transf_1"/>
    <property type="match status" value="1"/>
</dbReference>
<dbReference type="Gene3D" id="3.40.50.2000">
    <property type="entry name" value="Glycogen Phosphorylase B"/>
    <property type="match status" value="2"/>
</dbReference>
<reference evidence="5 6" key="1">
    <citation type="submission" date="2020-06" db="EMBL/GenBank/DDBJ databases">
        <title>Photobacterium damselae subsp. damselae comparative genomics.</title>
        <authorList>
            <person name="Osorio C.R."/>
        </authorList>
    </citation>
    <scope>NUCLEOTIDE SEQUENCE [LARGE SCALE GENOMIC DNA]</scope>
    <source>
        <strain evidence="5 6">TW250/03</strain>
    </source>
</reference>
<dbReference type="Proteomes" id="UP000533429">
    <property type="component" value="Unassembled WGS sequence"/>
</dbReference>
<dbReference type="PANTHER" id="PTHR12526">
    <property type="entry name" value="GLYCOSYLTRANSFERASE"/>
    <property type="match status" value="1"/>
</dbReference>
<evidence type="ECO:0000313" key="5">
    <source>
        <dbReference type="EMBL" id="NVP02083.1"/>
    </source>
</evidence>
<name>A0A850QVD6_PHODD</name>
<dbReference type="PANTHER" id="PTHR12526:SF629">
    <property type="entry name" value="TEICHURONIC ACID BIOSYNTHESIS GLYCOSYLTRANSFERASE TUAH-RELATED"/>
    <property type="match status" value="1"/>
</dbReference>
<accession>A0A850QVD6</accession>
<dbReference type="CDD" id="cd03820">
    <property type="entry name" value="GT4_AmsD-like"/>
    <property type="match status" value="1"/>
</dbReference>
<keyword evidence="2 5" id="KW-0808">Transferase</keyword>
<protein>
    <submittedName>
        <fullName evidence="5">Glycosyltransferase family 4 protein</fullName>
    </submittedName>
</protein>
<dbReference type="GO" id="GO:0016757">
    <property type="term" value="F:glycosyltransferase activity"/>
    <property type="evidence" value="ECO:0007669"/>
    <property type="project" value="UniProtKB-KW"/>
</dbReference>
<evidence type="ECO:0000259" key="3">
    <source>
        <dbReference type="Pfam" id="PF00534"/>
    </source>
</evidence>
<evidence type="ECO:0000259" key="4">
    <source>
        <dbReference type="Pfam" id="PF13439"/>
    </source>
</evidence>
<dbReference type="AlphaFoldDB" id="A0A850QVD6"/>
<dbReference type="EMBL" id="JABXOR010001125">
    <property type="protein sequence ID" value="NVP02083.1"/>
    <property type="molecule type" value="Genomic_DNA"/>
</dbReference>
<feature type="domain" description="Glycosyltransferase subfamily 4-like N-terminal" evidence="4">
    <location>
        <begin position="14"/>
        <end position="167"/>
    </location>
</feature>